<dbReference type="GO" id="GO:0051539">
    <property type="term" value="F:4 iron, 4 sulfur cluster binding"/>
    <property type="evidence" value="ECO:0007669"/>
    <property type="project" value="UniProtKB-KW"/>
</dbReference>
<protein>
    <recommendedName>
        <fullName evidence="9">Biotin synthase</fullName>
    </recommendedName>
</protein>
<feature type="domain" description="Radical SAM core" evidence="6">
    <location>
        <begin position="5"/>
        <end position="59"/>
    </location>
</feature>
<comment type="caution">
    <text evidence="8">The sequence shown here is derived from an EMBL/GenBank/DDBJ whole genome shotgun (WGS) entry which is preliminary data.</text>
</comment>
<dbReference type="Pfam" id="PF16199">
    <property type="entry name" value="Radical_SAM_C"/>
    <property type="match status" value="1"/>
</dbReference>
<dbReference type="GO" id="GO:0003824">
    <property type="term" value="F:catalytic activity"/>
    <property type="evidence" value="ECO:0007669"/>
    <property type="project" value="InterPro"/>
</dbReference>
<dbReference type="GO" id="GO:0046872">
    <property type="term" value="F:metal ion binding"/>
    <property type="evidence" value="ECO:0007669"/>
    <property type="project" value="UniProtKB-KW"/>
</dbReference>
<dbReference type="PANTHER" id="PTHR11135:SF1">
    <property type="entry name" value="PROTEIN YHCC"/>
    <property type="match status" value="1"/>
</dbReference>
<proteinExistence type="predicted"/>
<evidence type="ECO:0000256" key="4">
    <source>
        <dbReference type="ARBA" id="ARBA00023004"/>
    </source>
</evidence>
<organism evidence="8">
    <name type="scientific">termite gut metagenome</name>
    <dbReference type="NCBI Taxonomy" id="433724"/>
    <lineage>
        <taxon>unclassified sequences</taxon>
        <taxon>metagenomes</taxon>
        <taxon>organismal metagenomes</taxon>
    </lineage>
</organism>
<keyword evidence="5" id="KW-0411">Iron-sulfur</keyword>
<evidence type="ECO:0008006" key="9">
    <source>
        <dbReference type="Google" id="ProtNLM"/>
    </source>
</evidence>
<dbReference type="InterPro" id="IPR032432">
    <property type="entry name" value="Radical_SAM_C"/>
</dbReference>
<dbReference type="InterPro" id="IPR058240">
    <property type="entry name" value="rSAM_sf"/>
</dbReference>
<dbReference type="EMBL" id="SNRY01002786">
    <property type="protein sequence ID" value="KAA6323511.1"/>
    <property type="molecule type" value="Genomic_DNA"/>
</dbReference>
<keyword evidence="4" id="KW-0408">Iron</keyword>
<gene>
    <name evidence="8" type="ORF">EZS27_027052</name>
</gene>
<evidence type="ECO:0000259" key="6">
    <source>
        <dbReference type="Pfam" id="PF04055"/>
    </source>
</evidence>
<dbReference type="Pfam" id="PF04055">
    <property type="entry name" value="Radical_SAM"/>
    <property type="match status" value="1"/>
</dbReference>
<accession>A0A5J4QR41</accession>
<dbReference type="Gene3D" id="3.30.750.200">
    <property type="match status" value="1"/>
</dbReference>
<evidence type="ECO:0000256" key="1">
    <source>
        <dbReference type="ARBA" id="ARBA00022485"/>
    </source>
</evidence>
<dbReference type="AlphaFoldDB" id="A0A5J4QR41"/>
<reference evidence="8" key="1">
    <citation type="submission" date="2019-03" db="EMBL/GenBank/DDBJ databases">
        <title>Single cell metagenomics reveals metabolic interactions within the superorganism composed of flagellate Streblomastix strix and complex community of Bacteroidetes bacteria on its surface.</title>
        <authorList>
            <person name="Treitli S.C."/>
            <person name="Kolisko M."/>
            <person name="Husnik F."/>
            <person name="Keeling P."/>
            <person name="Hampl V."/>
        </authorList>
    </citation>
    <scope>NUCLEOTIDE SEQUENCE</scope>
    <source>
        <strain evidence="8">STM</strain>
    </source>
</reference>
<sequence length="168" mass="19169">TFLLVEYGIETTNDATLKRINRGHTYSDTVDAVERTAARGILTGGHVIVGLPGEMRTDVVKQAGMLSRLPLNTLKIHQLQVIRGTSMAEEYEKNPSAFQIVDVEGYMDWVIDYVEHLRADIVLDRFVSQSPKSLLIAPEWGVKNYEFTARLRTRMKERGTYQGKYYQE</sequence>
<dbReference type="InterPro" id="IPR039661">
    <property type="entry name" value="ELP3"/>
</dbReference>
<keyword evidence="1" id="KW-0004">4Fe-4S</keyword>
<feature type="domain" description="Radical SAM C-terminal extension" evidence="7">
    <location>
        <begin position="73"/>
        <end position="157"/>
    </location>
</feature>
<evidence type="ECO:0000256" key="2">
    <source>
        <dbReference type="ARBA" id="ARBA00022691"/>
    </source>
</evidence>
<keyword evidence="3" id="KW-0479">Metal-binding</keyword>
<keyword evidence="2" id="KW-0949">S-adenosyl-L-methionine</keyword>
<dbReference type="SUPFAM" id="SSF102114">
    <property type="entry name" value="Radical SAM enzymes"/>
    <property type="match status" value="1"/>
</dbReference>
<evidence type="ECO:0000259" key="7">
    <source>
        <dbReference type="Pfam" id="PF16199"/>
    </source>
</evidence>
<dbReference type="InterPro" id="IPR007197">
    <property type="entry name" value="rSAM"/>
</dbReference>
<feature type="non-terminal residue" evidence="8">
    <location>
        <position position="1"/>
    </location>
</feature>
<name>A0A5J4QR41_9ZZZZ</name>
<dbReference type="PANTHER" id="PTHR11135">
    <property type="entry name" value="HISTONE ACETYLTRANSFERASE-RELATED"/>
    <property type="match status" value="1"/>
</dbReference>
<evidence type="ECO:0000256" key="3">
    <source>
        <dbReference type="ARBA" id="ARBA00022723"/>
    </source>
</evidence>
<evidence type="ECO:0000313" key="8">
    <source>
        <dbReference type="EMBL" id="KAA6323511.1"/>
    </source>
</evidence>
<evidence type="ECO:0000256" key="5">
    <source>
        <dbReference type="ARBA" id="ARBA00023014"/>
    </source>
</evidence>